<dbReference type="InterPro" id="IPR028426">
    <property type="entry name" value="Huntingtin_fam"/>
</dbReference>
<dbReference type="GO" id="GO:0005737">
    <property type="term" value="C:cytoplasm"/>
    <property type="evidence" value="ECO:0007669"/>
    <property type="project" value="TreeGrafter"/>
</dbReference>
<keyword evidence="3" id="KW-1185">Reference proteome</keyword>
<dbReference type="Proteomes" id="UP000242450">
    <property type="component" value="Chromosome 6"/>
</dbReference>
<gene>
    <name evidence="2" type="ORF">Celaphus_00017286</name>
</gene>
<dbReference type="EMBL" id="MKHE01000006">
    <property type="protein sequence ID" value="OWK13604.1"/>
    <property type="molecule type" value="Genomic_DNA"/>
</dbReference>
<sequence>MTLEALSWHLIHARVPLSLDLQAGLDCCCLALQLPGLWSLLAAPDMVTHACSLIHCVRFILEAIVVQPGDQLLSPERRTSTPKAAREDDVDSDTQSTSQGRVPDLESSGA</sequence>
<evidence type="ECO:0000313" key="3">
    <source>
        <dbReference type="Proteomes" id="UP000242450"/>
    </source>
</evidence>
<evidence type="ECO:0000313" key="2">
    <source>
        <dbReference type="EMBL" id="OWK13604.1"/>
    </source>
</evidence>
<organism evidence="2 3">
    <name type="scientific">Cervus elaphus hippelaphus</name>
    <name type="common">European red deer</name>
    <dbReference type="NCBI Taxonomy" id="46360"/>
    <lineage>
        <taxon>Eukaryota</taxon>
        <taxon>Metazoa</taxon>
        <taxon>Chordata</taxon>
        <taxon>Craniata</taxon>
        <taxon>Vertebrata</taxon>
        <taxon>Euteleostomi</taxon>
        <taxon>Mammalia</taxon>
        <taxon>Eutheria</taxon>
        <taxon>Laurasiatheria</taxon>
        <taxon>Artiodactyla</taxon>
        <taxon>Ruminantia</taxon>
        <taxon>Pecora</taxon>
        <taxon>Cervidae</taxon>
        <taxon>Cervinae</taxon>
        <taxon>Cervus</taxon>
    </lineage>
</organism>
<comment type="caution">
    <text evidence="2">The sequence shown here is derived from an EMBL/GenBank/DDBJ whole genome shotgun (WGS) entry which is preliminary data.</text>
</comment>
<proteinExistence type="predicted"/>
<name>A0A212D653_CEREH</name>
<feature type="compositionally biased region" description="Basic and acidic residues" evidence="1">
    <location>
        <begin position="75"/>
        <end position="87"/>
    </location>
</feature>
<accession>A0A212D653</accession>
<dbReference type="InterPro" id="IPR048413">
    <property type="entry name" value="Htt_C-HEAT_rpt"/>
</dbReference>
<dbReference type="AlphaFoldDB" id="A0A212D653"/>
<dbReference type="OrthoDB" id="10065698at2759"/>
<dbReference type="PANTHER" id="PTHR10170">
    <property type="entry name" value="HUNTINGTON DISEASE PROTEIN"/>
    <property type="match status" value="1"/>
</dbReference>
<evidence type="ECO:0000256" key="1">
    <source>
        <dbReference type="SAM" id="MobiDB-lite"/>
    </source>
</evidence>
<dbReference type="GO" id="GO:0099111">
    <property type="term" value="P:microtubule-based transport"/>
    <property type="evidence" value="ECO:0007669"/>
    <property type="project" value="TreeGrafter"/>
</dbReference>
<dbReference type="PANTHER" id="PTHR10170:SF10">
    <property type="entry name" value="HUNTINGTIN"/>
    <property type="match status" value="1"/>
</dbReference>
<dbReference type="Pfam" id="PF20927">
    <property type="entry name" value="Htt_C-HEAT"/>
    <property type="match status" value="1"/>
</dbReference>
<feature type="region of interest" description="Disordered" evidence="1">
    <location>
        <begin position="72"/>
        <end position="110"/>
    </location>
</feature>
<protein>
    <submittedName>
        <fullName evidence="2">Uncharacterized protein</fullName>
    </submittedName>
</protein>
<reference evidence="2 3" key="1">
    <citation type="journal article" date="2018" name="Mol. Genet. Genomics">
        <title>The red deer Cervus elaphus genome CerEla1.0: sequencing, annotating, genes, and chromosomes.</title>
        <authorList>
            <person name="Bana N.A."/>
            <person name="Nyiri A."/>
            <person name="Nagy J."/>
            <person name="Frank K."/>
            <person name="Nagy T."/>
            <person name="Steger V."/>
            <person name="Schiller M."/>
            <person name="Lakatos P."/>
            <person name="Sugar L."/>
            <person name="Horn P."/>
            <person name="Barta E."/>
            <person name="Orosz L."/>
        </authorList>
    </citation>
    <scope>NUCLEOTIDE SEQUENCE [LARGE SCALE GENOMIC DNA]</scope>
    <source>
        <strain evidence="2">Hungarian</strain>
    </source>
</reference>